<accession>W9R6D1</accession>
<gene>
    <name evidence="2" type="ORF">L484_000555</name>
    <name evidence="1" type="ORF">L484_004185</name>
</gene>
<dbReference type="Proteomes" id="UP000030645">
    <property type="component" value="Unassembled WGS sequence"/>
</dbReference>
<protein>
    <submittedName>
        <fullName evidence="2">Uncharacterized protein</fullName>
    </submittedName>
</protein>
<evidence type="ECO:0000313" key="2">
    <source>
        <dbReference type="EMBL" id="EXB55599.1"/>
    </source>
</evidence>
<proteinExistence type="predicted"/>
<evidence type="ECO:0000313" key="3">
    <source>
        <dbReference type="Proteomes" id="UP000030645"/>
    </source>
</evidence>
<dbReference type="EMBL" id="KE344251">
    <property type="protein sequence ID" value="EXB55599.1"/>
    <property type="molecule type" value="Genomic_DNA"/>
</dbReference>
<evidence type="ECO:0000313" key="1">
    <source>
        <dbReference type="EMBL" id="EXB53919.1"/>
    </source>
</evidence>
<sequence>MDKFLSSFCTLAKIGVSESLKGSSAGGLREVIANFSIARSQTKSYCNKQNDTKGRLQANLKKAKEKRTKVE</sequence>
<keyword evidence="3" id="KW-1185">Reference proteome</keyword>
<reference evidence="2" key="2">
    <citation type="submission" date="2013-06" db="EMBL/GenBank/DDBJ databases">
        <title>Draft Genome Sequence of a Mulberry Tree, Morus notabilis C.K. Schn.</title>
        <authorList>
            <person name="He N."/>
            <person name="Zhao S."/>
        </authorList>
    </citation>
    <scope>NUCLEOTIDE SEQUENCE</scope>
</reference>
<name>W9R6D1_9ROSA</name>
<dbReference type="AlphaFoldDB" id="W9R6D1"/>
<organism evidence="2 3">
    <name type="scientific">Morus notabilis</name>
    <dbReference type="NCBI Taxonomy" id="981085"/>
    <lineage>
        <taxon>Eukaryota</taxon>
        <taxon>Viridiplantae</taxon>
        <taxon>Streptophyta</taxon>
        <taxon>Embryophyta</taxon>
        <taxon>Tracheophyta</taxon>
        <taxon>Spermatophyta</taxon>
        <taxon>Magnoliopsida</taxon>
        <taxon>eudicotyledons</taxon>
        <taxon>Gunneridae</taxon>
        <taxon>Pentapetalae</taxon>
        <taxon>rosids</taxon>
        <taxon>fabids</taxon>
        <taxon>Rosales</taxon>
        <taxon>Moraceae</taxon>
        <taxon>Moreae</taxon>
        <taxon>Morus</taxon>
    </lineage>
</organism>
<reference evidence="3" key="1">
    <citation type="submission" date="2013-01" db="EMBL/GenBank/DDBJ databases">
        <title>Draft Genome Sequence of a Mulberry Tree, Morus notabilis C.K. Schneid.</title>
        <authorList>
            <person name="He N."/>
            <person name="Zhao S."/>
        </authorList>
    </citation>
    <scope>NUCLEOTIDE SEQUENCE</scope>
</reference>
<dbReference type="EMBL" id="KE344143">
    <property type="protein sequence ID" value="EXB53919.1"/>
    <property type="molecule type" value="Genomic_DNA"/>
</dbReference>